<reference evidence="2 3" key="1">
    <citation type="journal article" date="2022" name="IScience">
        <title>An ultrasensitive nanofiber-based assay for enzymatic hydrolysis and deep-sea microbial degradation of cellulose.</title>
        <authorList>
            <person name="Tsudome M."/>
            <person name="Tachioka M."/>
            <person name="Miyazaki M."/>
            <person name="Uchimura K."/>
            <person name="Tsuda M."/>
            <person name="Takaki Y."/>
            <person name="Deguchi S."/>
        </authorList>
    </citation>
    <scope>NUCLEOTIDE SEQUENCE [LARGE SCALE GENOMIC DNA]</scope>
    <source>
        <strain evidence="2 3">GE09</strain>
    </source>
</reference>
<dbReference type="InterPro" id="IPR019283">
    <property type="entry name" value="DUF2330"/>
</dbReference>
<accession>A0AAN2BLU4</accession>
<name>A0AAN2BLU4_9GAMM</name>
<evidence type="ECO:0000313" key="2">
    <source>
        <dbReference type="EMBL" id="BCD99407.1"/>
    </source>
</evidence>
<protein>
    <recommendedName>
        <fullName evidence="4">DUF2330 domain-containing protein</fullName>
    </recommendedName>
</protein>
<evidence type="ECO:0008006" key="4">
    <source>
        <dbReference type="Google" id="ProtNLM"/>
    </source>
</evidence>
<dbReference type="KEGG" id="marq:MARGE09_P3609"/>
<keyword evidence="1" id="KW-0732">Signal</keyword>
<evidence type="ECO:0000256" key="1">
    <source>
        <dbReference type="SAM" id="SignalP"/>
    </source>
</evidence>
<proteinExistence type="predicted"/>
<feature type="chain" id="PRO_5042959214" description="DUF2330 domain-containing protein" evidence="1">
    <location>
        <begin position="32"/>
        <end position="553"/>
    </location>
</feature>
<dbReference type="EMBL" id="AP023086">
    <property type="protein sequence ID" value="BCD99407.1"/>
    <property type="molecule type" value="Genomic_DNA"/>
</dbReference>
<dbReference type="RefSeq" id="WP_236984672.1">
    <property type="nucleotide sequence ID" value="NZ_AP023086.1"/>
</dbReference>
<gene>
    <name evidence="2" type="ORF">MARGE09_P3609</name>
</gene>
<dbReference type="Proteomes" id="UP001320119">
    <property type="component" value="Chromosome"/>
</dbReference>
<keyword evidence="3" id="KW-1185">Reference proteome</keyword>
<dbReference type="Pfam" id="PF10092">
    <property type="entry name" value="DUF2330"/>
    <property type="match status" value="1"/>
</dbReference>
<sequence length="553" mass="59553">MAIPILLSSMKKPLSSLLVFLSLGAAQQSTACGGFFCNFVPIDQAGEQIVFRQDGDQTTAMIKIDYVGNAEDFGWVLPVPQSPEISLGSDQIFTELELSTRPQFLLERVGQGCPRPEVDFVALPASVVDSDSGQPSSGTGVTIERQLSVGPFDALVVSSDDPEALANWLDDNNLDLTDEGGNLLAPYIAAQSKFVVLKLKNSANVGSIQPIILKYQSDVPVIPMTLTAVAAQDDMGVLVWLLGNGRGVPKNFDHVTPNYTRLNWFNGPRSAYASYQNLITQAMDEAGGQGFATDFAGYLPNLPERFTTAKQWEDALAELAGLSDAGFISGFWQMGGSAVIQDAIRSALPTSNGFVYGEPLSMEEVFTVDQLAQARIALMATVNDQVITPLNNAIDILDDDLYLTRLYTTLSADEMDMNPEFTFNPSMPAQQLTRNATLTMACINDKDHWTLKLGEGTGREDELVVDSLGLGLPFGPAVNASEQAAVWQVEKTSATSDPVVLAKNEFPTVVSGDRTDSSLDVKSGGALSGGLLALLGLLLFREKSRQTARKKFQ</sequence>
<dbReference type="AlphaFoldDB" id="A0AAN2BLU4"/>
<evidence type="ECO:0000313" key="3">
    <source>
        <dbReference type="Proteomes" id="UP001320119"/>
    </source>
</evidence>
<feature type="signal peptide" evidence="1">
    <location>
        <begin position="1"/>
        <end position="31"/>
    </location>
</feature>
<organism evidence="2 3">
    <name type="scientific">Marinagarivorans cellulosilyticus</name>
    <dbReference type="NCBI Taxonomy" id="2721545"/>
    <lineage>
        <taxon>Bacteria</taxon>
        <taxon>Pseudomonadati</taxon>
        <taxon>Pseudomonadota</taxon>
        <taxon>Gammaproteobacteria</taxon>
        <taxon>Cellvibrionales</taxon>
        <taxon>Cellvibrionaceae</taxon>
        <taxon>Marinagarivorans</taxon>
    </lineage>
</organism>